<dbReference type="RefSeq" id="WP_091750105.1">
    <property type="nucleotide sequence ID" value="NZ_FODY01000024.1"/>
</dbReference>
<dbReference type="Gene3D" id="3.30.1240.10">
    <property type="match status" value="1"/>
</dbReference>
<dbReference type="InterPro" id="IPR036412">
    <property type="entry name" value="HAD-like_sf"/>
</dbReference>
<dbReference type="NCBIfam" id="TIGR01484">
    <property type="entry name" value="HAD-SF-IIB"/>
    <property type="match status" value="1"/>
</dbReference>
<dbReference type="Gene3D" id="3.40.50.1000">
    <property type="entry name" value="HAD superfamily/HAD-like"/>
    <property type="match status" value="1"/>
</dbReference>
<dbReference type="PANTHER" id="PTHR10000:SF8">
    <property type="entry name" value="HAD SUPERFAMILY HYDROLASE-LIKE, TYPE 3"/>
    <property type="match status" value="1"/>
</dbReference>
<dbReference type="CDD" id="cd07516">
    <property type="entry name" value="HAD_Pase"/>
    <property type="match status" value="1"/>
</dbReference>
<dbReference type="PANTHER" id="PTHR10000">
    <property type="entry name" value="PHOSPHOSERINE PHOSPHATASE"/>
    <property type="match status" value="1"/>
</dbReference>
<dbReference type="SFLD" id="SFLDG01140">
    <property type="entry name" value="C2.B:_Phosphomannomutase_and_P"/>
    <property type="match status" value="1"/>
</dbReference>
<dbReference type="STRING" id="112903.SAMN04490178_12456"/>
<accession>A0A1H8XJ03</accession>
<dbReference type="NCBIfam" id="TIGR00099">
    <property type="entry name" value="Cof-subfamily"/>
    <property type="match status" value="1"/>
</dbReference>
<dbReference type="SFLD" id="SFLDS00003">
    <property type="entry name" value="Haloacid_Dehalogenase"/>
    <property type="match status" value="1"/>
</dbReference>
<keyword evidence="2" id="KW-1185">Reference proteome</keyword>
<dbReference type="InterPro" id="IPR006379">
    <property type="entry name" value="HAD-SF_hydro_IIB"/>
</dbReference>
<dbReference type="InterPro" id="IPR000150">
    <property type="entry name" value="Cof"/>
</dbReference>
<evidence type="ECO:0000313" key="2">
    <source>
        <dbReference type="Proteomes" id="UP000198847"/>
    </source>
</evidence>
<dbReference type="AlphaFoldDB" id="A0A1H8XJ03"/>
<dbReference type="PROSITE" id="PS01228">
    <property type="entry name" value="COF_1"/>
    <property type="match status" value="1"/>
</dbReference>
<gene>
    <name evidence="1" type="ORF">SAMN04490178_12456</name>
</gene>
<name>A0A1H8XJ03_9FIRM</name>
<dbReference type="Pfam" id="PF08282">
    <property type="entry name" value="Hydrolase_3"/>
    <property type="match status" value="1"/>
</dbReference>
<evidence type="ECO:0008006" key="3">
    <source>
        <dbReference type="Google" id="ProtNLM"/>
    </source>
</evidence>
<sequence>MKIDAIVFDLDGTLLNDKKEISRENRVALEELRQAGIKIILATGRNDVYVKGIVAELGGIEAIISCNGASIRRSYTDEIIYSQFLDKASVLEIANHCFTGKFDFTASVYGAMYCVEYSRRVNIFHEYNQQMPKAYRVPVKVMQSAQELAQQDVLKMFIWQMAGREQSVFLEAFHAAAITVVSSENGGMDVSHAETSKGKAIAIFAERYNIPLHRIAAFGDYNNDISMFETVGYSVAMGNASDKVKTHATYVTKTNNEAGVAWGIKEYLE</sequence>
<dbReference type="SFLD" id="SFLDG01144">
    <property type="entry name" value="C2.B.4:_PGP_Like"/>
    <property type="match status" value="1"/>
</dbReference>
<dbReference type="GO" id="GO:0016791">
    <property type="term" value="F:phosphatase activity"/>
    <property type="evidence" value="ECO:0007669"/>
    <property type="project" value="TreeGrafter"/>
</dbReference>
<dbReference type="EMBL" id="FODY01000024">
    <property type="protein sequence ID" value="SEP39721.1"/>
    <property type="molecule type" value="Genomic_DNA"/>
</dbReference>
<dbReference type="Proteomes" id="UP000198847">
    <property type="component" value="Unassembled WGS sequence"/>
</dbReference>
<dbReference type="InterPro" id="IPR023214">
    <property type="entry name" value="HAD_sf"/>
</dbReference>
<protein>
    <recommendedName>
        <fullName evidence="3">Cof subfamily of IIB subfamily of haloacid dehalogenase superfamily/HAD-superfamily hydrolase, subfamily IIB</fullName>
    </recommendedName>
</protein>
<dbReference type="GO" id="GO:0000287">
    <property type="term" value="F:magnesium ion binding"/>
    <property type="evidence" value="ECO:0007669"/>
    <property type="project" value="TreeGrafter"/>
</dbReference>
<reference evidence="1 2" key="1">
    <citation type="submission" date="2016-10" db="EMBL/GenBank/DDBJ databases">
        <authorList>
            <person name="de Groot N.N."/>
        </authorList>
    </citation>
    <scope>NUCLEOTIDE SEQUENCE [LARGE SCALE GENOMIC DNA]</scope>
    <source>
        <strain evidence="1 2">DSM 13305</strain>
    </source>
</reference>
<proteinExistence type="predicted"/>
<organism evidence="1 2">
    <name type="scientific">Propionispora vibrioides</name>
    <dbReference type="NCBI Taxonomy" id="112903"/>
    <lineage>
        <taxon>Bacteria</taxon>
        <taxon>Bacillati</taxon>
        <taxon>Bacillota</taxon>
        <taxon>Negativicutes</taxon>
        <taxon>Selenomonadales</taxon>
        <taxon>Sporomusaceae</taxon>
        <taxon>Propionispora</taxon>
    </lineage>
</organism>
<dbReference type="GO" id="GO:0005829">
    <property type="term" value="C:cytosol"/>
    <property type="evidence" value="ECO:0007669"/>
    <property type="project" value="TreeGrafter"/>
</dbReference>
<evidence type="ECO:0000313" key="1">
    <source>
        <dbReference type="EMBL" id="SEP39721.1"/>
    </source>
</evidence>
<dbReference type="SUPFAM" id="SSF56784">
    <property type="entry name" value="HAD-like"/>
    <property type="match status" value="1"/>
</dbReference>
<dbReference type="OrthoDB" id="9781413at2"/>